<comment type="subcellular location">
    <subcellularLocation>
        <location evidence="1">Membrane</location>
        <topology evidence="1">Multi-pass membrane protein</topology>
    </subcellularLocation>
</comment>
<evidence type="ECO:0000256" key="5">
    <source>
        <dbReference type="ARBA" id="ARBA00022989"/>
    </source>
</evidence>
<reference evidence="8 9" key="1">
    <citation type="journal article" date="2017" name="Nature">
        <title>The Apostasia genome and the evolution of orchids.</title>
        <authorList>
            <person name="Zhang G.Q."/>
            <person name="Liu K.W."/>
            <person name="Li Z."/>
            <person name="Lohaus R."/>
            <person name="Hsiao Y.Y."/>
            <person name="Niu S.C."/>
            <person name="Wang J.Y."/>
            <person name="Lin Y.C."/>
            <person name="Xu Q."/>
            <person name="Chen L.J."/>
            <person name="Yoshida K."/>
            <person name="Fujiwara S."/>
            <person name="Wang Z.W."/>
            <person name="Zhang Y.Q."/>
            <person name="Mitsuda N."/>
            <person name="Wang M."/>
            <person name="Liu G.H."/>
            <person name="Pecoraro L."/>
            <person name="Huang H.X."/>
            <person name="Xiao X.J."/>
            <person name="Lin M."/>
            <person name="Wu X.Y."/>
            <person name="Wu W.L."/>
            <person name="Chen Y.Y."/>
            <person name="Chang S.B."/>
            <person name="Sakamoto S."/>
            <person name="Ohme-Takagi M."/>
            <person name="Yagi M."/>
            <person name="Zeng S.J."/>
            <person name="Shen C.Y."/>
            <person name="Yeh C.M."/>
            <person name="Luo Y.B."/>
            <person name="Tsai W.C."/>
            <person name="Van de Peer Y."/>
            <person name="Liu Z.J."/>
        </authorList>
    </citation>
    <scope>NUCLEOTIDE SEQUENCE [LARGE SCALE GENOMIC DNA]</scope>
    <source>
        <strain evidence="9">cv. Shenzhen</strain>
        <tissue evidence="8">Stem</tissue>
    </source>
</reference>
<gene>
    <name evidence="8" type="primary">HPT1</name>
    <name evidence="8" type="ORF">AXF42_Ash005358</name>
</gene>
<dbReference type="InterPro" id="IPR044878">
    <property type="entry name" value="UbiA_sf"/>
</dbReference>
<evidence type="ECO:0000256" key="3">
    <source>
        <dbReference type="ARBA" id="ARBA00022679"/>
    </source>
</evidence>
<evidence type="ECO:0000256" key="7">
    <source>
        <dbReference type="SAM" id="Phobius"/>
    </source>
</evidence>
<evidence type="ECO:0000256" key="6">
    <source>
        <dbReference type="ARBA" id="ARBA00023136"/>
    </source>
</evidence>
<keyword evidence="3 8" id="KW-0808">Transferase</keyword>
<evidence type="ECO:0000313" key="9">
    <source>
        <dbReference type="Proteomes" id="UP000236161"/>
    </source>
</evidence>
<keyword evidence="9" id="KW-1185">Reference proteome</keyword>
<dbReference type="GO" id="GO:0016765">
    <property type="term" value="F:transferase activity, transferring alkyl or aryl (other than methyl) groups"/>
    <property type="evidence" value="ECO:0007669"/>
    <property type="project" value="InterPro"/>
</dbReference>
<keyword evidence="4 7" id="KW-0812">Transmembrane</keyword>
<name>A0A2I0B6P4_9ASPA</name>
<dbReference type="AlphaFoldDB" id="A0A2I0B6P4"/>
<feature type="transmembrane region" description="Helical" evidence="7">
    <location>
        <begin position="132"/>
        <end position="153"/>
    </location>
</feature>
<proteinExistence type="inferred from homology"/>
<dbReference type="GO" id="GO:0016020">
    <property type="term" value="C:membrane"/>
    <property type="evidence" value="ECO:0007669"/>
    <property type="project" value="UniProtKB-SubCell"/>
</dbReference>
<sequence>MPLPHIVDRSSPHVFADRRQLLAISLPACSACPAAIQRKSDTIDNFSTTNLVKSGYWSVTNDNSCKWRQKNAESEYSEPLDDQNQHWLNVVSQKLLPALRTFYAFTRPYAFIGIIVAVVSSSLIAIESFSDASLPFIIGLFQALVGFMTICVYSNGINQVFDVGIDKVNKPYLPLASGEMPFKVGVAIVCAFAVMAFGIANFAGSKPLFWGIVIFAMATSAYSINIFAFHRHGYFSRPLVFGVIVLVIFYTVLALFKDIPDIEGDKQYGVKSLATSIGQKKIFSHVALASILWTQAKSVDLKNKTAISSFYMFLWKVLHVFDVRFKINLRANCVDVLKGLVGLLDDEVPASTCPRNRPRVMASAFLTSPTVPMMNTYRNGELCPSRTRI</sequence>
<dbReference type="EMBL" id="KZ451908">
    <property type="protein sequence ID" value="PKA63463.1"/>
    <property type="molecule type" value="Genomic_DNA"/>
</dbReference>
<feature type="transmembrane region" description="Helical" evidence="7">
    <location>
        <begin position="109"/>
        <end position="126"/>
    </location>
</feature>
<feature type="transmembrane region" description="Helical" evidence="7">
    <location>
        <begin position="208"/>
        <end position="227"/>
    </location>
</feature>
<dbReference type="OrthoDB" id="1502398at2759"/>
<evidence type="ECO:0000313" key="8">
    <source>
        <dbReference type="EMBL" id="PKA63463.1"/>
    </source>
</evidence>
<feature type="transmembrane region" description="Helical" evidence="7">
    <location>
        <begin position="184"/>
        <end position="202"/>
    </location>
</feature>
<accession>A0A2I0B6P4</accession>
<feature type="transmembrane region" description="Helical" evidence="7">
    <location>
        <begin position="239"/>
        <end position="256"/>
    </location>
</feature>
<comment type="similarity">
    <text evidence="2">Belongs to the UbiA prenyltransferase family.</text>
</comment>
<keyword evidence="6 7" id="KW-0472">Membrane</keyword>
<organism evidence="8 9">
    <name type="scientific">Apostasia shenzhenica</name>
    <dbReference type="NCBI Taxonomy" id="1088818"/>
    <lineage>
        <taxon>Eukaryota</taxon>
        <taxon>Viridiplantae</taxon>
        <taxon>Streptophyta</taxon>
        <taxon>Embryophyta</taxon>
        <taxon>Tracheophyta</taxon>
        <taxon>Spermatophyta</taxon>
        <taxon>Magnoliopsida</taxon>
        <taxon>Liliopsida</taxon>
        <taxon>Asparagales</taxon>
        <taxon>Orchidaceae</taxon>
        <taxon>Apostasioideae</taxon>
        <taxon>Apostasia</taxon>
    </lineage>
</organism>
<dbReference type="Pfam" id="PF01040">
    <property type="entry name" value="UbiA"/>
    <property type="match status" value="1"/>
</dbReference>
<dbReference type="InterPro" id="IPR000537">
    <property type="entry name" value="UbiA_prenyltransferase"/>
</dbReference>
<evidence type="ECO:0000256" key="1">
    <source>
        <dbReference type="ARBA" id="ARBA00004141"/>
    </source>
</evidence>
<dbReference type="Gene3D" id="1.10.357.140">
    <property type="entry name" value="UbiA prenyltransferase"/>
    <property type="match status" value="1"/>
</dbReference>
<dbReference type="PANTHER" id="PTHR43009">
    <property type="entry name" value="HOMOGENTISATE SOLANESYLTRANSFERASE, CHLOROPLASTIC"/>
    <property type="match status" value="1"/>
</dbReference>
<keyword evidence="5 7" id="KW-1133">Transmembrane helix</keyword>
<evidence type="ECO:0000256" key="2">
    <source>
        <dbReference type="ARBA" id="ARBA00005985"/>
    </source>
</evidence>
<dbReference type="Proteomes" id="UP000236161">
    <property type="component" value="Unassembled WGS sequence"/>
</dbReference>
<dbReference type="STRING" id="1088818.A0A2I0B6P4"/>
<evidence type="ECO:0000256" key="4">
    <source>
        <dbReference type="ARBA" id="ARBA00022692"/>
    </source>
</evidence>
<dbReference type="PANTHER" id="PTHR43009:SF9">
    <property type="entry name" value="HOMOGENTISATE PHYTYLTRANSFERASE"/>
    <property type="match status" value="1"/>
</dbReference>
<protein>
    <submittedName>
        <fullName evidence="8">Putative homogentisate phytyltransferase 1, chloroplastic</fullName>
    </submittedName>
</protein>